<keyword evidence="9 12" id="KW-0378">Hydrolase</keyword>
<dbReference type="EC" id="3.5.4.27" evidence="5 12"/>
<evidence type="ECO:0000256" key="12">
    <source>
        <dbReference type="HAMAP-Rule" id="MF_00486"/>
    </source>
</evidence>
<gene>
    <name evidence="12" type="primary">mch</name>
    <name evidence="13" type="ORF">SAMN02949497_4555</name>
</gene>
<comment type="similarity">
    <text evidence="4 12">Belongs to the MCH family.</text>
</comment>
<evidence type="ECO:0000256" key="8">
    <source>
        <dbReference type="ARBA" id="ARBA00022563"/>
    </source>
</evidence>
<dbReference type="AlphaFoldDB" id="A0A1Y6D3G0"/>
<dbReference type="Gene3D" id="3.30.1030.10">
    <property type="entry name" value="Methenyltetrahydromethanopterin Cyclohydrolase, Chain A, domain 2"/>
    <property type="match status" value="1"/>
</dbReference>
<dbReference type="GO" id="GO:0018759">
    <property type="term" value="F:methenyltetrahydromethanopterin cyclohydrolase activity"/>
    <property type="evidence" value="ECO:0007669"/>
    <property type="project" value="UniProtKB-UniRule"/>
</dbReference>
<proteinExistence type="inferred from homology"/>
<dbReference type="Proteomes" id="UP000192923">
    <property type="component" value="Unassembled WGS sequence"/>
</dbReference>
<dbReference type="NCBIfam" id="TIGR03120">
    <property type="entry name" value="one_C_mch"/>
    <property type="match status" value="1"/>
</dbReference>
<evidence type="ECO:0000256" key="5">
    <source>
        <dbReference type="ARBA" id="ARBA00012765"/>
    </source>
</evidence>
<dbReference type="SUPFAM" id="SSF56199">
    <property type="entry name" value="Methenyltetrahydromethanopterin cyclohydrolase"/>
    <property type="match status" value="1"/>
</dbReference>
<dbReference type="GO" id="GO:0005737">
    <property type="term" value="C:cytoplasm"/>
    <property type="evidence" value="ECO:0007669"/>
    <property type="project" value="UniProtKB-SubCell"/>
</dbReference>
<dbReference type="GO" id="GO:0006730">
    <property type="term" value="P:one-carbon metabolic process"/>
    <property type="evidence" value="ECO:0007669"/>
    <property type="project" value="UniProtKB-UniRule"/>
</dbReference>
<comment type="pathway">
    <text evidence="3 12">One-carbon metabolism; formaldehyde degradation; formate from formaldehyde (H(4)MPT route): step 3/5.</text>
</comment>
<sequence length="331" mass="35225">MQTKVSVNALALPIVKHMIANAGKLRLKVERLGNGCTIIDAGIDAVGGLEAGRLIAEVCMGGLGTVTLTHNPAFPRWPVSVNVHSSNPVMACLGSQYAGWSLSHGEGKGAFYALGSGPARAMATKLKDGAEKPVEELFEELGYRDVHGETAIVMEVDKVPPVELIQKIARACKVETDSVHVILTPTSSLAGSMQVVGRVLEVALHKAHSLHFPLGHIIDGSASAPVPPPHPNFVKAMGRTNDAILFGGTAHLFVKGGDEAAETLAHELPSSTSRDYGKPFAEVFKEYKYDFFKVDPMLFSPAQVIVTAVESGRSFHAGKLDGELLERSFGE</sequence>
<name>A0A1Y6D3G0_9GAMM</name>
<keyword evidence="7 12" id="KW-0963">Cytoplasm</keyword>
<evidence type="ECO:0000256" key="2">
    <source>
        <dbReference type="ARBA" id="ARBA00004496"/>
    </source>
</evidence>
<protein>
    <recommendedName>
        <fullName evidence="6 12">Methenyltetrahydromethanopterin cyclohydrolase</fullName>
        <ecNumber evidence="5 12">3.5.4.27</ecNumber>
    </recommendedName>
    <alternativeName>
        <fullName evidence="10 12">Methenyl-H4MPT cyclohydrolase</fullName>
    </alternativeName>
</protein>
<dbReference type="Pfam" id="PF02289">
    <property type="entry name" value="MCH"/>
    <property type="match status" value="1"/>
</dbReference>
<evidence type="ECO:0000256" key="1">
    <source>
        <dbReference type="ARBA" id="ARBA00004058"/>
    </source>
</evidence>
<evidence type="ECO:0000256" key="10">
    <source>
        <dbReference type="ARBA" id="ARBA00030468"/>
    </source>
</evidence>
<dbReference type="HAMAP" id="MF_00486">
    <property type="entry name" value="McH"/>
    <property type="match status" value="1"/>
</dbReference>
<dbReference type="EMBL" id="FXAM01000001">
    <property type="protein sequence ID" value="SMF97136.1"/>
    <property type="molecule type" value="Genomic_DNA"/>
</dbReference>
<evidence type="ECO:0000313" key="14">
    <source>
        <dbReference type="Proteomes" id="UP000192923"/>
    </source>
</evidence>
<evidence type="ECO:0000256" key="7">
    <source>
        <dbReference type="ARBA" id="ARBA00022490"/>
    </source>
</evidence>
<organism evidence="13 14">
    <name type="scientific">Methylomagnum ishizawai</name>
    <dbReference type="NCBI Taxonomy" id="1760988"/>
    <lineage>
        <taxon>Bacteria</taxon>
        <taxon>Pseudomonadati</taxon>
        <taxon>Pseudomonadota</taxon>
        <taxon>Gammaproteobacteria</taxon>
        <taxon>Methylococcales</taxon>
        <taxon>Methylococcaceae</taxon>
        <taxon>Methylomagnum</taxon>
    </lineage>
</organism>
<evidence type="ECO:0000256" key="6">
    <source>
        <dbReference type="ARBA" id="ARBA00020597"/>
    </source>
</evidence>
<dbReference type="STRING" id="1760988.SAMN02949497_4555"/>
<comment type="function">
    <text evidence="1 12">Catalyzes the hydrolysis of methenyl-H(4)MPT(+) to 5-formyl-H(4)MPT.</text>
</comment>
<dbReference type="Gene3D" id="3.10.340.11">
    <property type="entry name" value="Methenyltetrahydromethanopterin Cyclohydrolase, Chain A, domain 1"/>
    <property type="match status" value="1"/>
</dbReference>
<comment type="catalytic activity">
    <reaction evidence="11 12">
        <text>5,10-methenyl-5,6,7,8-tetrahydromethanopterin + H2O = N(5)-formyl-5,6,7,8-tetrahydromethanopterin + H(+)</text>
        <dbReference type="Rhea" id="RHEA:19053"/>
        <dbReference type="ChEBI" id="CHEBI:15377"/>
        <dbReference type="ChEBI" id="CHEBI:15378"/>
        <dbReference type="ChEBI" id="CHEBI:58018"/>
        <dbReference type="ChEBI" id="CHEBI:58337"/>
        <dbReference type="EC" id="3.5.4.27"/>
    </reaction>
</comment>
<evidence type="ECO:0000256" key="11">
    <source>
        <dbReference type="ARBA" id="ARBA00048684"/>
    </source>
</evidence>
<dbReference type="UniPathway" id="UPA00562">
    <property type="reaction ID" value="UER00703"/>
</dbReference>
<evidence type="ECO:0000313" key="13">
    <source>
        <dbReference type="EMBL" id="SMF97136.1"/>
    </source>
</evidence>
<comment type="subcellular location">
    <subcellularLocation>
        <location evidence="2 12">Cytoplasm</location>
    </subcellularLocation>
</comment>
<keyword evidence="14" id="KW-1185">Reference proteome</keyword>
<accession>A0A1Y6D3G0</accession>
<dbReference type="OrthoDB" id="241529at2"/>
<keyword evidence="8 12" id="KW-0554">One-carbon metabolism</keyword>
<dbReference type="InterPro" id="IPR003209">
    <property type="entry name" value="METHMP_CycHdrlase"/>
</dbReference>
<dbReference type="GO" id="GO:0046294">
    <property type="term" value="P:formaldehyde catabolic process"/>
    <property type="evidence" value="ECO:0007669"/>
    <property type="project" value="UniProtKB-UniRule"/>
</dbReference>
<evidence type="ECO:0000256" key="9">
    <source>
        <dbReference type="ARBA" id="ARBA00022801"/>
    </source>
</evidence>
<reference evidence="13 14" key="1">
    <citation type="submission" date="2016-12" db="EMBL/GenBank/DDBJ databases">
        <authorList>
            <person name="Song W.-J."/>
            <person name="Kurnit D.M."/>
        </authorList>
    </citation>
    <scope>NUCLEOTIDE SEQUENCE [LARGE SCALE GENOMIC DNA]</scope>
    <source>
        <strain evidence="13 14">175</strain>
    </source>
</reference>
<dbReference type="RefSeq" id="WP_085215955.1">
    <property type="nucleotide sequence ID" value="NZ_FXAM01000001.1"/>
</dbReference>
<evidence type="ECO:0000256" key="4">
    <source>
        <dbReference type="ARBA" id="ARBA00006902"/>
    </source>
</evidence>
<evidence type="ECO:0000256" key="3">
    <source>
        <dbReference type="ARBA" id="ARBA00005087"/>
    </source>
</evidence>
<dbReference type="CDD" id="cd00545">
    <property type="entry name" value="MCH"/>
    <property type="match status" value="1"/>
</dbReference>